<dbReference type="Pfam" id="PF03161">
    <property type="entry name" value="LAGLIDADG_2"/>
    <property type="match status" value="1"/>
</dbReference>
<feature type="domain" description="RecA family profile 2" evidence="9">
    <location>
        <begin position="351"/>
        <end position="410"/>
    </location>
</feature>
<dbReference type="InterPro" id="IPR013765">
    <property type="entry name" value="DNA_recomb/repair_RecA"/>
</dbReference>
<accession>A0A0F9AX75</accession>
<evidence type="ECO:0000256" key="1">
    <source>
        <dbReference type="ARBA" id="ARBA00004496"/>
    </source>
</evidence>
<dbReference type="PROSITE" id="PS00321">
    <property type="entry name" value="RECA_1"/>
    <property type="match status" value="1"/>
</dbReference>
<evidence type="ECO:0000313" key="10">
    <source>
        <dbReference type="EMBL" id="KKK82974.1"/>
    </source>
</evidence>
<comment type="caution">
    <text evidence="10">The sequence shown here is derived from an EMBL/GenBank/DDBJ whole genome shotgun (WGS) entry which is preliminary data.</text>
</comment>
<name>A0A0F9AX75_9ZZZZ</name>
<dbReference type="InterPro" id="IPR049428">
    <property type="entry name" value="RecA-like_N"/>
</dbReference>
<protein>
    <recommendedName>
        <fullName evidence="9">RecA family profile 2 domain-containing protein</fullName>
    </recommendedName>
</protein>
<evidence type="ECO:0000256" key="6">
    <source>
        <dbReference type="ARBA" id="ARBA00023000"/>
    </source>
</evidence>
<dbReference type="PANTHER" id="PTHR45900">
    <property type="entry name" value="RECA"/>
    <property type="match status" value="1"/>
</dbReference>
<dbReference type="InterPro" id="IPR003587">
    <property type="entry name" value="Hint_dom_N"/>
</dbReference>
<dbReference type="EMBL" id="LAZR01052434">
    <property type="protein sequence ID" value="KKK82974.1"/>
    <property type="molecule type" value="Genomic_DNA"/>
</dbReference>
<feature type="non-terminal residue" evidence="10">
    <location>
        <position position="410"/>
    </location>
</feature>
<keyword evidence="6" id="KW-0651">Protein splicing</keyword>
<dbReference type="GO" id="GO:0016539">
    <property type="term" value="P:intein-mediated protein splicing"/>
    <property type="evidence" value="ECO:0007669"/>
    <property type="project" value="InterPro"/>
</dbReference>
<dbReference type="InterPro" id="IPR027434">
    <property type="entry name" value="Homing_endonucl"/>
</dbReference>
<dbReference type="SUPFAM" id="SSF55608">
    <property type="entry name" value="Homing endonucleases"/>
    <property type="match status" value="1"/>
</dbReference>
<reference evidence="10" key="1">
    <citation type="journal article" date="2015" name="Nature">
        <title>Complex archaea that bridge the gap between prokaryotes and eukaryotes.</title>
        <authorList>
            <person name="Spang A."/>
            <person name="Saw J.H."/>
            <person name="Jorgensen S.L."/>
            <person name="Zaremba-Niedzwiedzka K."/>
            <person name="Martijn J."/>
            <person name="Lind A.E."/>
            <person name="van Eijk R."/>
            <person name="Schleper C."/>
            <person name="Guy L."/>
            <person name="Ettema T.J."/>
        </authorList>
    </citation>
    <scope>NUCLEOTIDE SEQUENCE</scope>
</reference>
<evidence type="ECO:0000256" key="5">
    <source>
        <dbReference type="ARBA" id="ARBA00022840"/>
    </source>
</evidence>
<dbReference type="SMART" id="SM00306">
    <property type="entry name" value="HintN"/>
    <property type="match status" value="1"/>
</dbReference>
<dbReference type="GO" id="GO:0008094">
    <property type="term" value="F:ATP-dependent activity, acting on DNA"/>
    <property type="evidence" value="ECO:0007669"/>
    <property type="project" value="InterPro"/>
</dbReference>
<evidence type="ECO:0000259" key="9">
    <source>
        <dbReference type="PROSITE" id="PS50163"/>
    </source>
</evidence>
<keyword evidence="4" id="KW-0068">Autocatalytic cleavage</keyword>
<dbReference type="GO" id="GO:0004519">
    <property type="term" value="F:endonuclease activity"/>
    <property type="evidence" value="ECO:0007669"/>
    <property type="project" value="InterPro"/>
</dbReference>
<dbReference type="InterPro" id="IPR006141">
    <property type="entry name" value="Intein_N"/>
</dbReference>
<dbReference type="CDD" id="cd00081">
    <property type="entry name" value="Hint"/>
    <property type="match status" value="1"/>
</dbReference>
<evidence type="ECO:0000256" key="8">
    <source>
        <dbReference type="ARBA" id="ARBA00023172"/>
    </source>
</evidence>
<dbReference type="SUPFAM" id="SSF51294">
    <property type="entry name" value="Hedgehog/intein (Hint) domain"/>
    <property type="match status" value="1"/>
</dbReference>
<dbReference type="Gene3D" id="2.170.16.10">
    <property type="entry name" value="Hedgehog/Intein (Hint) domain"/>
    <property type="match status" value="1"/>
</dbReference>
<dbReference type="AlphaFoldDB" id="A0A0F9AX75"/>
<dbReference type="InterPro" id="IPR030934">
    <property type="entry name" value="Intein_C"/>
</dbReference>
<evidence type="ECO:0000256" key="7">
    <source>
        <dbReference type="ARBA" id="ARBA00023125"/>
    </source>
</evidence>
<comment type="similarity">
    <text evidence="2">Belongs to the RecA family.</text>
</comment>
<dbReference type="PROSITE" id="PS50817">
    <property type="entry name" value="INTEIN_N_TER"/>
    <property type="match status" value="1"/>
</dbReference>
<keyword evidence="7" id="KW-0238">DNA-binding</keyword>
<dbReference type="Gene3D" id="3.40.50.300">
    <property type="entry name" value="P-loop containing nucleotide triphosphate hydrolases"/>
    <property type="match status" value="1"/>
</dbReference>
<keyword evidence="5" id="KW-0067">ATP-binding</keyword>
<dbReference type="GO" id="GO:0003697">
    <property type="term" value="F:single-stranded DNA binding"/>
    <property type="evidence" value="ECO:0007669"/>
    <property type="project" value="InterPro"/>
</dbReference>
<dbReference type="NCBIfam" id="TIGR01443">
    <property type="entry name" value="intein_Cterm"/>
    <property type="match status" value="1"/>
</dbReference>
<dbReference type="InterPro" id="IPR004860">
    <property type="entry name" value="LAGLIDADG_dom"/>
</dbReference>
<dbReference type="NCBIfam" id="TIGR01445">
    <property type="entry name" value="intein_Nterm"/>
    <property type="match status" value="1"/>
</dbReference>
<evidence type="ECO:0000256" key="3">
    <source>
        <dbReference type="ARBA" id="ARBA00022741"/>
    </source>
</evidence>
<gene>
    <name evidence="10" type="ORF">LCGC14_2798030</name>
</gene>
<proteinExistence type="inferred from homology"/>
<dbReference type="InterPro" id="IPR027417">
    <property type="entry name" value="P-loop_NTPase"/>
</dbReference>
<dbReference type="PROSITE" id="PS50163">
    <property type="entry name" value="RECA_3"/>
    <property type="match status" value="1"/>
</dbReference>
<comment type="subcellular location">
    <subcellularLocation>
        <location evidence="1">Cytoplasm</location>
    </subcellularLocation>
</comment>
<keyword evidence="3" id="KW-0547">Nucleotide-binding</keyword>
<evidence type="ECO:0000256" key="4">
    <source>
        <dbReference type="ARBA" id="ARBA00022813"/>
    </source>
</evidence>
<sequence length="410" mass="47214">KIGVMFGCLQGETKVLTEKGGISIAEIVKKKIKINVWSYNEKSNKFELQPIIDYHINGKINKQQDFIHIKGNGICTKNGIIGFTVTPNHQVLTKQGWKNAKDLRKDDLLVTKYFNKINGTAEEFLWGTLIADSHITKRTNNSAIMFQDKSNEDYVAWKIAKLEKMLKFKKINLYQYKSEYSLDLTLIKEKIKNRHPIEFLKNHFSKLGFAVWIMDDGTLDTKKSHLRYSISIKRLANNKFALLRISCLLNKLGYPNRVRFSNGSIIFNKKISLKIAKDICKFIPFCMQYKLPKGFKNKYVDFELNNEIRIKKYFSKITSITIAHKRLMRNKTKYDLTVKNNNYLVGNSSNGVVIHNSPLVTPGGKALKFYASVRIDLRRVTSLKQGDTIIGTRVRAYVVKNKVAPPFRTA</sequence>
<dbReference type="GO" id="GO:0006281">
    <property type="term" value="P:DNA repair"/>
    <property type="evidence" value="ECO:0007669"/>
    <property type="project" value="InterPro"/>
</dbReference>
<dbReference type="Gene3D" id="3.10.28.10">
    <property type="entry name" value="Homing endonucleases"/>
    <property type="match status" value="1"/>
</dbReference>
<feature type="non-terminal residue" evidence="10">
    <location>
        <position position="1"/>
    </location>
</feature>
<dbReference type="Pfam" id="PF00154">
    <property type="entry name" value="RecA_N"/>
    <property type="match status" value="1"/>
</dbReference>
<evidence type="ECO:0000256" key="2">
    <source>
        <dbReference type="ARBA" id="ARBA00009391"/>
    </source>
</evidence>
<organism evidence="10">
    <name type="scientific">marine sediment metagenome</name>
    <dbReference type="NCBI Taxonomy" id="412755"/>
    <lineage>
        <taxon>unclassified sequences</taxon>
        <taxon>metagenomes</taxon>
        <taxon>ecological metagenomes</taxon>
    </lineage>
</organism>
<dbReference type="InterPro" id="IPR036844">
    <property type="entry name" value="Hint_dom_sf"/>
</dbReference>
<dbReference type="GO" id="GO:0006310">
    <property type="term" value="P:DNA recombination"/>
    <property type="evidence" value="ECO:0007669"/>
    <property type="project" value="UniProtKB-KW"/>
</dbReference>
<dbReference type="InterPro" id="IPR020584">
    <property type="entry name" value="DNA_recomb/repair_RecA_CS"/>
</dbReference>
<dbReference type="GO" id="GO:0005737">
    <property type="term" value="C:cytoplasm"/>
    <property type="evidence" value="ECO:0007669"/>
    <property type="project" value="UniProtKB-SubCell"/>
</dbReference>
<dbReference type="GO" id="GO:0005524">
    <property type="term" value="F:ATP binding"/>
    <property type="evidence" value="ECO:0007669"/>
    <property type="project" value="UniProtKB-KW"/>
</dbReference>
<keyword evidence="8" id="KW-0233">DNA recombination</keyword>
<dbReference type="PANTHER" id="PTHR45900:SF1">
    <property type="entry name" value="MITOCHONDRIAL DNA REPAIR PROTEIN RECA HOMOLOG-RELATED"/>
    <property type="match status" value="1"/>
</dbReference>
<dbReference type="PRINTS" id="PR00142">
    <property type="entry name" value="RECA"/>
</dbReference>
<dbReference type="PROSITE" id="PS50818">
    <property type="entry name" value="INTEIN_C_TER"/>
    <property type="match status" value="1"/>
</dbReference>
<dbReference type="InterPro" id="IPR020587">
    <property type="entry name" value="RecA_monomer-monomer_interface"/>
</dbReference>